<sequence>MDPNKIKAVVDWLTPDSRKALQRFLGFANFYRRFICNLSSAAHAAFSNLKSRFVSAPILTAPDPSCQFEVECQRFGDGGWRGSIPALLRVRQDASVRLFFLIVCPSPNRIMTLIIIITSQVTHLSFLIPSSLQDLDSSGGLKREAGDLFCDMCCGFQVVFHKMSPNETLFLESTNKIYKDDISSSSFVHFQIWDFPGQVDFFDPTFDYEMIFRGTGALIFVIDAQDDYMEALGRLHLTVSRAYRVNPDINFEVFVHKVDGLSDDHKIETQRDIHQRANDDLTDAGLDKLHLSKIYVATDSSPVDMQSYELCCDMIDVVIDVSCIYGLNEDGSGTAYDKDSLAIIKLNNTTVLYLKEVTKFLALVCILREESFEKKGLIDYNFHCLRKAIHEVFEVTVVRRSCLDDQLDSPGCSSSAVKAPVLNGTPRGRM</sequence>
<comment type="caution">
    <text evidence="1">The sequence shown here is derived from an EMBL/GenBank/DDBJ whole genome shotgun (WGS) entry which is preliminary data.</text>
</comment>
<accession>A0ACC5YJF9</accession>
<keyword evidence="2" id="KW-1185">Reference proteome</keyword>
<name>A0ACC5YJF9_9TELE</name>
<protein>
    <submittedName>
        <fullName evidence="1">Uncharacterized protein</fullName>
    </submittedName>
</protein>
<proteinExistence type="predicted"/>
<dbReference type="EMBL" id="CM040983">
    <property type="protein sequence ID" value="MCJ8735590.1"/>
    <property type="molecule type" value="Genomic_DNA"/>
</dbReference>
<gene>
    <name evidence="1" type="ORF">PDJAM_G00249030</name>
</gene>
<evidence type="ECO:0000313" key="2">
    <source>
        <dbReference type="Proteomes" id="UP000830395"/>
    </source>
</evidence>
<evidence type="ECO:0000313" key="1">
    <source>
        <dbReference type="EMBL" id="MCJ8735590.1"/>
    </source>
</evidence>
<reference evidence="1" key="1">
    <citation type="submission" date="2020-02" db="EMBL/GenBank/DDBJ databases">
        <title>Genome sequencing of the panga catfish, Pangasius djambal.</title>
        <authorList>
            <person name="Wen M."/>
            <person name="Zahm M."/>
            <person name="Roques C."/>
            <person name="Cabau C."/>
            <person name="Klopp C."/>
            <person name="Donnadieu C."/>
            <person name="Jouanno E."/>
            <person name="Avarre J.-C."/>
            <person name="Campet M."/>
            <person name="Ha T."/>
            <person name="Dugue R."/>
            <person name="Lampietro C."/>
            <person name="Louis A."/>
            <person name="Herpin A."/>
            <person name="Echchiki A."/>
            <person name="Berthelot C."/>
            <person name="Parey E."/>
            <person name="Roest-Crollius H."/>
            <person name="Braasch I."/>
            <person name="Postlethwait J.H."/>
            <person name="Bobe J."/>
            <person name="Montfort J."/>
            <person name="Bouchez O."/>
            <person name="Begum T."/>
            <person name="Schartl M."/>
            <person name="Gustiano R."/>
            <person name="Guiguen Y."/>
        </authorList>
    </citation>
    <scope>NUCLEOTIDE SEQUENCE</scope>
    <source>
        <strain evidence="1">Pdj_M5554</strain>
    </source>
</reference>
<organism evidence="1 2">
    <name type="scientific">Pangasius djambal</name>
    <dbReference type="NCBI Taxonomy" id="1691987"/>
    <lineage>
        <taxon>Eukaryota</taxon>
        <taxon>Metazoa</taxon>
        <taxon>Chordata</taxon>
        <taxon>Craniata</taxon>
        <taxon>Vertebrata</taxon>
        <taxon>Euteleostomi</taxon>
        <taxon>Actinopterygii</taxon>
        <taxon>Neopterygii</taxon>
        <taxon>Teleostei</taxon>
        <taxon>Ostariophysi</taxon>
        <taxon>Siluriformes</taxon>
        <taxon>Pangasiidae</taxon>
        <taxon>Pangasius</taxon>
    </lineage>
</organism>
<dbReference type="Proteomes" id="UP000830395">
    <property type="component" value="Chromosome 9"/>
</dbReference>